<dbReference type="GO" id="GO:0016740">
    <property type="term" value="F:transferase activity"/>
    <property type="evidence" value="ECO:0007669"/>
    <property type="project" value="UniProtKB-KW"/>
</dbReference>
<feature type="domain" description="N-acetyltransferase" evidence="1">
    <location>
        <begin position="24"/>
        <end position="176"/>
    </location>
</feature>
<evidence type="ECO:0000313" key="2">
    <source>
        <dbReference type="EMBL" id="MDL4841844.1"/>
    </source>
</evidence>
<name>A0ABT7L7K4_9BACI</name>
<dbReference type="InterPro" id="IPR016181">
    <property type="entry name" value="Acyl_CoA_acyltransferase"/>
</dbReference>
<proteinExistence type="predicted"/>
<dbReference type="InterPro" id="IPR051908">
    <property type="entry name" value="Ribosomal_N-acetyltransferase"/>
</dbReference>
<comment type="caution">
    <text evidence="2">The sequence shown here is derived from an EMBL/GenBank/DDBJ whole genome shotgun (WGS) entry which is preliminary data.</text>
</comment>
<dbReference type="Proteomes" id="UP001235343">
    <property type="component" value="Unassembled WGS sequence"/>
</dbReference>
<dbReference type="PROSITE" id="PS51186">
    <property type="entry name" value="GNAT"/>
    <property type="match status" value="1"/>
</dbReference>
<evidence type="ECO:0000259" key="1">
    <source>
        <dbReference type="PROSITE" id="PS51186"/>
    </source>
</evidence>
<dbReference type="RefSeq" id="WP_285933124.1">
    <property type="nucleotide sequence ID" value="NZ_JASTZU010000048.1"/>
</dbReference>
<dbReference type="InterPro" id="IPR000182">
    <property type="entry name" value="GNAT_dom"/>
</dbReference>
<dbReference type="Gene3D" id="3.40.630.30">
    <property type="match status" value="1"/>
</dbReference>
<dbReference type="EMBL" id="JASTZU010000048">
    <property type="protein sequence ID" value="MDL4841844.1"/>
    <property type="molecule type" value="Genomic_DNA"/>
</dbReference>
<sequence>MFIHRIDQHLYLKILDISDANDLFELTSRSRAHLRTWLPWVDETKDVEDSKIFIQSSLERLPKNNGFTTGIWYKNELAGVISFHEINWKNHSTSIGYWLGEGFTGNGIMLRSTKALIKYAFNELKLNRIEIRCATDNIKSKAIPEKLGFVKEGVLRQSENLPSGFVDHFVYAILKEDWENRKNP</sequence>
<dbReference type="SUPFAM" id="SSF55729">
    <property type="entry name" value="Acyl-CoA N-acyltransferases (Nat)"/>
    <property type="match status" value="1"/>
</dbReference>
<dbReference type="Pfam" id="PF13302">
    <property type="entry name" value="Acetyltransf_3"/>
    <property type="match status" value="1"/>
</dbReference>
<dbReference type="PANTHER" id="PTHR43441">
    <property type="entry name" value="RIBOSOMAL-PROTEIN-SERINE ACETYLTRANSFERASE"/>
    <property type="match status" value="1"/>
</dbReference>
<keyword evidence="2" id="KW-0808">Transferase</keyword>
<gene>
    <name evidence="2" type="ORF">QQS35_15495</name>
</gene>
<reference evidence="2 3" key="1">
    <citation type="submission" date="2023-06" db="EMBL/GenBank/DDBJ databases">
        <title>Aquibacillus rhizosphaerae LR5S19.</title>
        <authorList>
            <person name="Sun J.-Q."/>
        </authorList>
    </citation>
    <scope>NUCLEOTIDE SEQUENCE [LARGE SCALE GENOMIC DNA]</scope>
    <source>
        <strain evidence="2 3">LR5S19</strain>
    </source>
</reference>
<protein>
    <submittedName>
        <fullName evidence="2">GNAT family protein</fullName>
        <ecNumber evidence="2">2.-.-.-</ecNumber>
    </submittedName>
</protein>
<keyword evidence="3" id="KW-1185">Reference proteome</keyword>
<organism evidence="2 3">
    <name type="scientific">Aquibacillus rhizosphaerae</name>
    <dbReference type="NCBI Taxonomy" id="3051431"/>
    <lineage>
        <taxon>Bacteria</taxon>
        <taxon>Bacillati</taxon>
        <taxon>Bacillota</taxon>
        <taxon>Bacilli</taxon>
        <taxon>Bacillales</taxon>
        <taxon>Bacillaceae</taxon>
        <taxon>Aquibacillus</taxon>
    </lineage>
</organism>
<accession>A0ABT7L7K4</accession>
<dbReference type="EC" id="2.-.-.-" evidence="2"/>
<dbReference type="PANTHER" id="PTHR43441:SF12">
    <property type="entry name" value="RIBOSOMAL N-ACETYLTRANSFERASE YDAF-RELATED"/>
    <property type="match status" value="1"/>
</dbReference>
<evidence type="ECO:0000313" key="3">
    <source>
        <dbReference type="Proteomes" id="UP001235343"/>
    </source>
</evidence>